<evidence type="ECO:0000313" key="2">
    <source>
        <dbReference type="EMBL" id="KPQ27546.1"/>
    </source>
</evidence>
<reference evidence="2 3" key="1">
    <citation type="submission" date="2015-09" db="EMBL/GenBank/DDBJ databases">
        <title>Identification and resolution of microdiversity through metagenomic sequencing of parallel consortia.</title>
        <authorList>
            <person name="Nelson W.C."/>
            <person name="Romine M.F."/>
            <person name="Lindemann S.R."/>
        </authorList>
    </citation>
    <scope>NUCLEOTIDE SEQUENCE [LARGE SCALE GENOMIC DNA]</scope>
    <source>
        <strain evidence="2">HL-55</strain>
    </source>
</reference>
<dbReference type="PATRIC" id="fig|1305731.5.peg.1321"/>
<comment type="caution">
    <text evidence="2">The sequence shown here is derived from an EMBL/GenBank/DDBJ whole genome shotgun (WGS) entry which is preliminary data.</text>
</comment>
<keyword evidence="1" id="KW-1133">Transmembrane helix</keyword>
<name>A0A0N8KK99_9GAMM</name>
<dbReference type="AlphaFoldDB" id="A0A0N8KK99"/>
<evidence type="ECO:0000313" key="3">
    <source>
        <dbReference type="Proteomes" id="UP000050416"/>
    </source>
</evidence>
<keyword evidence="1" id="KW-0812">Transmembrane</keyword>
<evidence type="ECO:0000256" key="1">
    <source>
        <dbReference type="SAM" id="Phobius"/>
    </source>
</evidence>
<protein>
    <submittedName>
        <fullName evidence="2">Uncharacterized protein</fullName>
    </submittedName>
</protein>
<feature type="transmembrane region" description="Helical" evidence="1">
    <location>
        <begin position="37"/>
        <end position="57"/>
    </location>
</feature>
<accession>A0A0N8KK99</accession>
<sequence>MSTRFSLPETLRAACSAIAGHLTAIDISVAFDVPVGPAIVVMTLGIALLWYSVLWGFRVRPSGSSLAD</sequence>
<organism evidence="2 3">
    <name type="scientific">Marinobacter excellens HL-55</name>
    <dbReference type="NCBI Taxonomy" id="1305731"/>
    <lineage>
        <taxon>Bacteria</taxon>
        <taxon>Pseudomonadati</taxon>
        <taxon>Pseudomonadota</taxon>
        <taxon>Gammaproteobacteria</taxon>
        <taxon>Pseudomonadales</taxon>
        <taxon>Marinobacteraceae</taxon>
        <taxon>Marinobacter</taxon>
    </lineage>
</organism>
<dbReference type="Proteomes" id="UP000050416">
    <property type="component" value="Unassembled WGS sequence"/>
</dbReference>
<dbReference type="EMBL" id="LJZQ01000026">
    <property type="protein sequence ID" value="KPQ27546.1"/>
    <property type="molecule type" value="Genomic_DNA"/>
</dbReference>
<keyword evidence="1" id="KW-0472">Membrane</keyword>
<proteinExistence type="predicted"/>
<gene>
    <name evidence="2" type="ORF">HLUCCX14_14225</name>
</gene>